<evidence type="ECO:0000256" key="3">
    <source>
        <dbReference type="ARBA" id="ARBA00022691"/>
    </source>
</evidence>
<organism evidence="5 6">
    <name type="scientific">Aurantiacibacter atlanticus</name>
    <dbReference type="NCBI Taxonomy" id="1648404"/>
    <lineage>
        <taxon>Bacteria</taxon>
        <taxon>Pseudomonadati</taxon>
        <taxon>Pseudomonadota</taxon>
        <taxon>Alphaproteobacteria</taxon>
        <taxon>Sphingomonadales</taxon>
        <taxon>Erythrobacteraceae</taxon>
        <taxon>Aurantiacibacter</taxon>
    </lineage>
</organism>
<evidence type="ECO:0000256" key="2">
    <source>
        <dbReference type="ARBA" id="ARBA00022679"/>
    </source>
</evidence>
<dbReference type="GO" id="GO:0032259">
    <property type="term" value="P:methylation"/>
    <property type="evidence" value="ECO:0007669"/>
    <property type="project" value="UniProtKB-KW"/>
</dbReference>
<evidence type="ECO:0000313" key="6">
    <source>
        <dbReference type="Proteomes" id="UP000059113"/>
    </source>
</evidence>
<dbReference type="EMBL" id="CP011310">
    <property type="protein sequence ID" value="AKQ43124.2"/>
    <property type="molecule type" value="Genomic_DNA"/>
</dbReference>
<keyword evidence="2 5" id="KW-0808">Transferase</keyword>
<evidence type="ECO:0000313" key="5">
    <source>
        <dbReference type="EMBL" id="AKQ43124.2"/>
    </source>
</evidence>
<accession>A0A0H4VJG6</accession>
<evidence type="ECO:0000259" key="4">
    <source>
        <dbReference type="Pfam" id="PF13847"/>
    </source>
</evidence>
<keyword evidence="1 5" id="KW-0489">Methyltransferase</keyword>
<dbReference type="KEGG" id="ery:CP97_03490"/>
<dbReference type="InterPro" id="IPR026170">
    <property type="entry name" value="FAM173A/B"/>
</dbReference>
<dbReference type="Pfam" id="PF13847">
    <property type="entry name" value="Methyltransf_31"/>
    <property type="match status" value="1"/>
</dbReference>
<keyword evidence="6" id="KW-1185">Reference proteome</keyword>
<dbReference type="CDD" id="cd02440">
    <property type="entry name" value="AdoMet_MTases"/>
    <property type="match status" value="1"/>
</dbReference>
<dbReference type="Gene3D" id="3.40.50.150">
    <property type="entry name" value="Vaccinia Virus protein VP39"/>
    <property type="match status" value="1"/>
</dbReference>
<reference evidence="6" key="2">
    <citation type="submission" date="2015-04" db="EMBL/GenBank/DDBJ databases">
        <title>The complete genome sequence of Erythrobacter sp. s21-N3.</title>
        <authorList>
            <person name="Zhuang L."/>
            <person name="Liu Y."/>
            <person name="Shao Z."/>
        </authorList>
    </citation>
    <scope>NUCLEOTIDE SEQUENCE [LARGE SCALE GENOMIC DNA]</scope>
    <source>
        <strain evidence="6">s21-N3</strain>
    </source>
</reference>
<dbReference type="Proteomes" id="UP000059113">
    <property type="component" value="Chromosome"/>
</dbReference>
<protein>
    <submittedName>
        <fullName evidence="5">Methyltransferase</fullName>
    </submittedName>
</protein>
<dbReference type="OrthoDB" id="281208at2"/>
<dbReference type="PANTHER" id="PTHR13610:SF11">
    <property type="entry name" value="METHYLTRANSFERASE DOMAIN-CONTAINING PROTEIN"/>
    <property type="match status" value="1"/>
</dbReference>
<sequence length="275" mass="29939">MWRQGMKFAIATVATLALFGLVSLGFDASAVRVFLGITPPLDVPYVGTRSAMVDAMLDMAEVGASDHVIDLGTGDGRILIAAARDRGASGLGVDLDPTLIDSAAAEAAKLGLSDHLTFREQDLFETPLHEADVVTMFLLPSVNLRLRPRLLEQLRPGTRVVSNRFKMGDWRPDEVRRASGYPAYLWIVPAQIAGSWQLNFEGRSIPVELQQTFQQVDGTALINGEASAISPVLKGDRLRFSIDLADGKRVFEGVVQGDRLLPTDGAEWIARRQAE</sequence>
<name>A0A0H4VJG6_9SPHN</name>
<gene>
    <name evidence="5" type="ORF">CP97_03490</name>
</gene>
<evidence type="ECO:0000256" key="1">
    <source>
        <dbReference type="ARBA" id="ARBA00022603"/>
    </source>
</evidence>
<reference evidence="5 6" key="1">
    <citation type="journal article" date="2015" name="Int. J. Syst. Evol. Microbiol.">
        <title>Erythrobacter atlanticus sp. nov., a bacterium from ocean sediment able to degrade polycyclic aromatic hydrocarbons.</title>
        <authorList>
            <person name="Zhuang L."/>
            <person name="Liu Y."/>
            <person name="Wang L."/>
            <person name="Wang W."/>
            <person name="Shao Z."/>
        </authorList>
    </citation>
    <scope>NUCLEOTIDE SEQUENCE [LARGE SCALE GENOMIC DNA]</scope>
    <source>
        <strain evidence="6">s21-N3</strain>
    </source>
</reference>
<dbReference type="AlphaFoldDB" id="A0A0H4VJG6"/>
<proteinExistence type="predicted"/>
<dbReference type="SUPFAM" id="SSF53335">
    <property type="entry name" value="S-adenosyl-L-methionine-dependent methyltransferases"/>
    <property type="match status" value="1"/>
</dbReference>
<keyword evidence="3" id="KW-0949">S-adenosyl-L-methionine</keyword>
<dbReference type="PANTHER" id="PTHR13610">
    <property type="entry name" value="METHYLTRANSFERASE DOMAIN-CONTAINING PROTEIN"/>
    <property type="match status" value="1"/>
</dbReference>
<dbReference type="InterPro" id="IPR029063">
    <property type="entry name" value="SAM-dependent_MTases_sf"/>
</dbReference>
<feature type="domain" description="Methyltransferase" evidence="4">
    <location>
        <begin position="66"/>
        <end position="166"/>
    </location>
</feature>
<dbReference type="InterPro" id="IPR025714">
    <property type="entry name" value="Methyltranfer_dom"/>
</dbReference>
<dbReference type="STRING" id="1648404.CP97_03490"/>
<dbReference type="GO" id="GO:0016279">
    <property type="term" value="F:protein-lysine N-methyltransferase activity"/>
    <property type="evidence" value="ECO:0007669"/>
    <property type="project" value="InterPro"/>
</dbReference>